<reference evidence="4" key="2">
    <citation type="submission" date="2014-11" db="EMBL/GenBank/DDBJ databases">
        <title>Draft genome sequence of Hydrogenophaga intermedia S1.</title>
        <authorList>
            <person name="Gan H.M."/>
            <person name="Chew T.H."/>
            <person name="Stolz A."/>
        </authorList>
    </citation>
    <scope>NUCLEOTIDE SEQUENCE [LARGE SCALE GENOMIC DNA]</scope>
    <source>
        <strain evidence="4">S1</strain>
    </source>
</reference>
<proteinExistence type="predicted"/>
<dbReference type="InterPro" id="IPR036663">
    <property type="entry name" value="Fumarylacetoacetase_C_sf"/>
</dbReference>
<sequence length="338" mass="36773">MKLATYKDGSRDGQLVVVSRDLSSAHYATGIANTLQQALDDWNFISPQLQDLYVTLNQGKARHAFPFDPAMCMAPLPRAYQWADGSAYINHVELVRAARNSEVPHSFYEDPLMYQGGSDDFIGPQDDVVVPSEDYGIDFEAEIAVITGDVPMCVTPEQAVDGIRLLMLANDVSLRNLIPAELAKGFGFFQSKPATAFSPVAVTPDELGDAWQGGRVHLTLQSTWNGRKVGMCEAGPEMTFHFGQLIAHIGKTRNVRAGSIVGSGTVSNKSVEVDGRQEWPKGYSCIAEKRAIETILDGKPSTAFMKFGDTIRIEMKGKDGQSIFGAIDQKIAPLAGKV</sequence>
<gene>
    <name evidence="3" type="ORF">BN948_04000</name>
</gene>
<dbReference type="InterPro" id="IPR041072">
    <property type="entry name" value="FAA_hydro_N"/>
</dbReference>
<reference evidence="4" key="1">
    <citation type="submission" date="2014-02" db="EMBL/GenBank/DDBJ databases">
        <authorList>
            <person name="Gan H."/>
        </authorList>
    </citation>
    <scope>NUCLEOTIDE SEQUENCE [LARGE SCALE GENOMIC DNA]</scope>
    <source>
        <strain evidence="4">S1</strain>
    </source>
</reference>
<dbReference type="AlphaFoldDB" id="A0A1L1PY83"/>
<evidence type="ECO:0000259" key="1">
    <source>
        <dbReference type="Pfam" id="PF01557"/>
    </source>
</evidence>
<dbReference type="EMBL" id="CCAE010000046">
    <property type="protein sequence ID" value="CDN89561.1"/>
    <property type="molecule type" value="Genomic_DNA"/>
</dbReference>
<keyword evidence="3" id="KW-0378">Hydrolase</keyword>
<name>A0A1L1PY83_HYDIT</name>
<accession>A0A1L1PY83</accession>
<dbReference type="PANTHER" id="PTHR43211">
    <property type="entry name" value="FUMARYLACETOACETATE HYDROLASE"/>
    <property type="match status" value="1"/>
</dbReference>
<dbReference type="SUPFAM" id="SSF56529">
    <property type="entry name" value="FAH"/>
    <property type="match status" value="1"/>
</dbReference>
<dbReference type="RefSeq" id="WP_009519843.1">
    <property type="nucleotide sequence ID" value="NZ_CCAE010000046.1"/>
</dbReference>
<dbReference type="GO" id="GO:0016787">
    <property type="term" value="F:hydrolase activity"/>
    <property type="evidence" value="ECO:0007669"/>
    <property type="project" value="UniProtKB-KW"/>
</dbReference>
<evidence type="ECO:0000313" key="4">
    <source>
        <dbReference type="Proteomes" id="UP000028878"/>
    </source>
</evidence>
<evidence type="ECO:0000313" key="3">
    <source>
        <dbReference type="EMBL" id="CDN89561.1"/>
    </source>
</evidence>
<dbReference type="PANTHER" id="PTHR43211:SF1">
    <property type="entry name" value="BLL6422 PROTEIN"/>
    <property type="match status" value="1"/>
</dbReference>
<feature type="domain" description="Fumarylacetoacetase N-terminal" evidence="2">
    <location>
        <begin position="1"/>
        <end position="78"/>
    </location>
</feature>
<organism evidence="3 4">
    <name type="scientific">Hydrogenophaga intermedia</name>
    <dbReference type="NCBI Taxonomy" id="65786"/>
    <lineage>
        <taxon>Bacteria</taxon>
        <taxon>Pseudomonadati</taxon>
        <taxon>Pseudomonadota</taxon>
        <taxon>Betaproteobacteria</taxon>
        <taxon>Burkholderiales</taxon>
        <taxon>Comamonadaceae</taxon>
        <taxon>Hydrogenophaga</taxon>
    </lineage>
</organism>
<feature type="domain" description="Fumarylacetoacetase-like C-terminal" evidence="1">
    <location>
        <begin position="82"/>
        <end position="317"/>
    </location>
</feature>
<keyword evidence="4" id="KW-1185">Reference proteome</keyword>
<dbReference type="Gene3D" id="3.90.850.10">
    <property type="entry name" value="Fumarylacetoacetase-like, C-terminal domain"/>
    <property type="match status" value="1"/>
</dbReference>
<dbReference type="Proteomes" id="UP000028878">
    <property type="component" value="Unassembled WGS sequence"/>
</dbReference>
<protein>
    <submittedName>
        <fullName evidence="3">Fumarylacetoacetate (FAA) hydrolase</fullName>
    </submittedName>
</protein>
<dbReference type="Pfam" id="PF01557">
    <property type="entry name" value="FAA_hydrolase"/>
    <property type="match status" value="1"/>
</dbReference>
<evidence type="ECO:0000259" key="2">
    <source>
        <dbReference type="Pfam" id="PF18288"/>
    </source>
</evidence>
<dbReference type="InterPro" id="IPR011234">
    <property type="entry name" value="Fumarylacetoacetase-like_C"/>
</dbReference>
<dbReference type="Pfam" id="PF18288">
    <property type="entry name" value="FAA_hydro_N_2"/>
    <property type="match status" value="1"/>
</dbReference>